<dbReference type="EMBL" id="JAWXYG010000005">
    <property type="protein sequence ID" value="KAK4272063.1"/>
    <property type="molecule type" value="Genomic_DNA"/>
</dbReference>
<feature type="region of interest" description="Disordered" evidence="1">
    <location>
        <begin position="14"/>
        <end position="44"/>
    </location>
</feature>
<name>A0AAE1MSB5_9FABA</name>
<dbReference type="AlphaFoldDB" id="A0AAE1MSB5"/>
<proteinExistence type="predicted"/>
<reference evidence="2" key="1">
    <citation type="submission" date="2023-10" db="EMBL/GenBank/DDBJ databases">
        <title>Chromosome-level genome of the transformable northern wattle, Acacia crassicarpa.</title>
        <authorList>
            <person name="Massaro I."/>
            <person name="Sinha N.R."/>
            <person name="Poethig S."/>
            <person name="Leichty A.R."/>
        </authorList>
    </citation>
    <scope>NUCLEOTIDE SEQUENCE</scope>
    <source>
        <strain evidence="2">Acra3RX</strain>
        <tissue evidence="2">Leaf</tissue>
    </source>
</reference>
<organism evidence="2 3">
    <name type="scientific">Acacia crassicarpa</name>
    <name type="common">northern wattle</name>
    <dbReference type="NCBI Taxonomy" id="499986"/>
    <lineage>
        <taxon>Eukaryota</taxon>
        <taxon>Viridiplantae</taxon>
        <taxon>Streptophyta</taxon>
        <taxon>Embryophyta</taxon>
        <taxon>Tracheophyta</taxon>
        <taxon>Spermatophyta</taxon>
        <taxon>Magnoliopsida</taxon>
        <taxon>eudicotyledons</taxon>
        <taxon>Gunneridae</taxon>
        <taxon>Pentapetalae</taxon>
        <taxon>rosids</taxon>
        <taxon>fabids</taxon>
        <taxon>Fabales</taxon>
        <taxon>Fabaceae</taxon>
        <taxon>Caesalpinioideae</taxon>
        <taxon>mimosoid clade</taxon>
        <taxon>Acacieae</taxon>
        <taxon>Acacia</taxon>
    </lineage>
</organism>
<sequence length="92" mass="10107">MCDEVPCWSLAFSSSSWPLQPADNRSRQTSKEAPPPPPPPASAESASLALFHLPRDQRVSLLPKNWPLGYGCCSNDDGGVKQGDCCYKSWVW</sequence>
<dbReference type="Proteomes" id="UP001293593">
    <property type="component" value="Unassembled WGS sequence"/>
</dbReference>
<evidence type="ECO:0000313" key="2">
    <source>
        <dbReference type="EMBL" id="KAK4272063.1"/>
    </source>
</evidence>
<evidence type="ECO:0000313" key="3">
    <source>
        <dbReference type="Proteomes" id="UP001293593"/>
    </source>
</evidence>
<evidence type="ECO:0000256" key="1">
    <source>
        <dbReference type="SAM" id="MobiDB-lite"/>
    </source>
</evidence>
<gene>
    <name evidence="2" type="ORF">QN277_020663</name>
</gene>
<keyword evidence="3" id="KW-1185">Reference proteome</keyword>
<comment type="caution">
    <text evidence="2">The sequence shown here is derived from an EMBL/GenBank/DDBJ whole genome shotgun (WGS) entry which is preliminary data.</text>
</comment>
<accession>A0AAE1MSB5</accession>
<protein>
    <submittedName>
        <fullName evidence="2">Uncharacterized protein</fullName>
    </submittedName>
</protein>